<accession>A0A150H0D1</accession>
<evidence type="ECO:0000313" key="8">
    <source>
        <dbReference type="EMBL" id="KXZ55453.1"/>
    </source>
</evidence>
<dbReference type="InterPro" id="IPR031926">
    <property type="entry name" value="TMEM135_N"/>
</dbReference>
<protein>
    <recommendedName>
        <fullName evidence="7">Transmembrane protein 135 N-terminal domain-containing protein</fullName>
    </recommendedName>
</protein>
<dbReference type="Pfam" id="PF15982">
    <property type="entry name" value="TMEM135_C_rich"/>
    <property type="match status" value="1"/>
</dbReference>
<evidence type="ECO:0000256" key="6">
    <source>
        <dbReference type="SAM" id="MobiDB-lite"/>
    </source>
</evidence>
<dbReference type="PANTHER" id="PTHR12459">
    <property type="entry name" value="TRANSMEMBRANE PROTEIN 135-RELATED"/>
    <property type="match status" value="1"/>
</dbReference>
<feature type="region of interest" description="Disordered" evidence="6">
    <location>
        <begin position="550"/>
        <end position="610"/>
    </location>
</feature>
<feature type="region of interest" description="Disordered" evidence="6">
    <location>
        <begin position="1059"/>
        <end position="1092"/>
    </location>
</feature>
<keyword evidence="9" id="KW-1185">Reference proteome</keyword>
<evidence type="ECO:0000256" key="3">
    <source>
        <dbReference type="ARBA" id="ARBA00022692"/>
    </source>
</evidence>
<sequence>MYLLSRLRGKGRQRLLTLGDVLHDTCLHTCFLAMLGSSYTLTDEAIALVFGKERTQRWRALVAGLVAGQSLRITGPRQRHYSLATYILLRGLTLLVRTGNKPSAPPALRALLRPTRLAHGDTLLMCVAASQILYSFIMEPGSLPTSYVRFINRMGGKDPAVWAAMREHALRNTLGLPPGPLQSLARSHLAYLNARPGRLRTTPCEFFHPGQSCAAHALSVLPQAYGTALSVYVPFYAVSSVLVHRTALLAKPGELLPKMAVGVLRSSAFLSAYMAAAFAGACAGFSVSGVNTGPVIAATVWLGGLATLIEKKSRRMELAMYCAARALEAFIRCCWLWSSSASGPAGGHYHHHQHGTRPGGGPAAAALLAQGHARSRAPGGLPAVANAAALAARRAGAASGSAGGSLRLDVLLFSLGCGAIAHCYSDACGQHRDVFRSKYLNVLDFVFGNEGVQRGSISHVPTNRELVSTVGRRIRSMSIGVISHAHSGGAASATSGPGDYSPLPRSAAQSQSEGLYAMAPAFRPYGAGGGFGGGTGGFGGAGGSGFGAGGGAAGGGSHASSSSAFGHGQHGGQGYSRFVMQGTAAGQGGPQEAPYGSYSGRDSPGLPYGYGQPATAAGGIGHGATAGSSVAAMSADGSSASLPLSPVHGLKEPGGPAAEQAEDGLAGGAAATAQAAARRSCASSDASSGGDSGWEDVWASATGTAPNAAAAAAVDGSAAGRPTAAAAAQRACSDPVAGLGSGQAADSGAGAFGWAARLVAGALSGSRAGSSAGLAAAAAAAPAKPAEEDTLAAGVAGSAPDATRRGIAASAAGGRSLRRISTAPQALLLLSDPDSERCGRGRSSYQKLQQLSSDDDSSTHGAAGGSGGAELAAASKRAFAGGASSSRSAAPAPAAAAGRSGPVRAVPIAALPNASSRTPAFRSSHQAAQRGQGTIAAAATAGGTWPWQRVGGLAGRGGGSVPSGMDRMGSSSSLAAAVAADSAPQAASAASYSTPFSAGVAASAAGVIAAGPAAAAPAEPQSRLGGAVGVLTLAPRSGWSHTSPVQGAAAVWPQLSTDAGAVTQEEEAQAAAAARGADAESEAEEQLSRSAP</sequence>
<dbReference type="GO" id="GO:0012505">
    <property type="term" value="C:endomembrane system"/>
    <property type="evidence" value="ECO:0007669"/>
    <property type="project" value="UniProtKB-SubCell"/>
</dbReference>
<dbReference type="AlphaFoldDB" id="A0A150H0D1"/>
<dbReference type="EMBL" id="LSYV01000003">
    <property type="protein sequence ID" value="KXZ55453.1"/>
    <property type="molecule type" value="Genomic_DNA"/>
</dbReference>
<feature type="domain" description="Transmembrane protein 135 N-terminal" evidence="7">
    <location>
        <begin position="212"/>
        <end position="332"/>
    </location>
</feature>
<feature type="region of interest" description="Disordered" evidence="6">
    <location>
        <begin position="831"/>
        <end position="869"/>
    </location>
</feature>
<gene>
    <name evidence="8" type="ORF">GPECTOR_2g1002</name>
</gene>
<evidence type="ECO:0000256" key="2">
    <source>
        <dbReference type="ARBA" id="ARBA00008924"/>
    </source>
</evidence>
<evidence type="ECO:0000256" key="5">
    <source>
        <dbReference type="ARBA" id="ARBA00023136"/>
    </source>
</evidence>
<comment type="subcellular location">
    <subcellularLocation>
        <location evidence="1">Endomembrane system</location>
        <topology evidence="1">Multi-pass membrane protein</topology>
    </subcellularLocation>
</comment>
<feature type="region of interest" description="Disordered" evidence="6">
    <location>
        <begin position="636"/>
        <end position="670"/>
    </location>
</feature>
<dbReference type="OrthoDB" id="291792at2759"/>
<feature type="compositionally biased region" description="Low complexity" evidence="6">
    <location>
        <begin position="487"/>
        <end position="498"/>
    </location>
</feature>
<feature type="region of interest" description="Disordered" evidence="6">
    <location>
        <begin position="487"/>
        <end position="507"/>
    </location>
</feature>
<feature type="compositionally biased region" description="Low complexity" evidence="6">
    <location>
        <begin position="1059"/>
        <end position="1076"/>
    </location>
</feature>
<organism evidence="8 9">
    <name type="scientific">Gonium pectorale</name>
    <name type="common">Green alga</name>
    <dbReference type="NCBI Taxonomy" id="33097"/>
    <lineage>
        <taxon>Eukaryota</taxon>
        <taxon>Viridiplantae</taxon>
        <taxon>Chlorophyta</taxon>
        <taxon>core chlorophytes</taxon>
        <taxon>Chlorophyceae</taxon>
        <taxon>CS clade</taxon>
        <taxon>Chlamydomonadales</taxon>
        <taxon>Volvocaceae</taxon>
        <taxon>Gonium</taxon>
    </lineage>
</organism>
<comment type="similarity">
    <text evidence="2">Belongs to the TMEM135 family.</text>
</comment>
<comment type="caution">
    <text evidence="8">The sequence shown here is derived from an EMBL/GenBank/DDBJ whole genome shotgun (WGS) entry which is preliminary data.</text>
</comment>
<dbReference type="Proteomes" id="UP000075714">
    <property type="component" value="Unassembled WGS sequence"/>
</dbReference>
<evidence type="ECO:0000256" key="1">
    <source>
        <dbReference type="ARBA" id="ARBA00004127"/>
    </source>
</evidence>
<feature type="compositionally biased region" description="Low complexity" evidence="6">
    <location>
        <begin position="843"/>
        <end position="852"/>
    </location>
</feature>
<name>A0A150H0D1_GONPE</name>
<keyword evidence="5" id="KW-0472">Membrane</keyword>
<feature type="compositionally biased region" description="Low complexity" evidence="6">
    <location>
        <begin position="558"/>
        <end position="567"/>
    </location>
</feature>
<proteinExistence type="inferred from homology"/>
<evidence type="ECO:0000256" key="4">
    <source>
        <dbReference type="ARBA" id="ARBA00022989"/>
    </source>
</evidence>
<evidence type="ECO:0000313" key="9">
    <source>
        <dbReference type="Proteomes" id="UP000075714"/>
    </source>
</evidence>
<keyword evidence="3" id="KW-0812">Transmembrane</keyword>
<dbReference type="InterPro" id="IPR026749">
    <property type="entry name" value="Tmem135"/>
</dbReference>
<keyword evidence="4" id="KW-1133">Transmembrane helix</keyword>
<dbReference type="PANTHER" id="PTHR12459:SF15">
    <property type="entry name" value="TRANSMEMBRANE PROTEIN 135"/>
    <property type="match status" value="1"/>
</dbReference>
<reference evidence="9" key="1">
    <citation type="journal article" date="2016" name="Nat. Commun.">
        <title>The Gonium pectorale genome demonstrates co-option of cell cycle regulation during the evolution of multicellularity.</title>
        <authorList>
            <person name="Hanschen E.R."/>
            <person name="Marriage T.N."/>
            <person name="Ferris P.J."/>
            <person name="Hamaji T."/>
            <person name="Toyoda A."/>
            <person name="Fujiyama A."/>
            <person name="Neme R."/>
            <person name="Noguchi H."/>
            <person name="Minakuchi Y."/>
            <person name="Suzuki M."/>
            <person name="Kawai-Toyooka H."/>
            <person name="Smith D.R."/>
            <person name="Sparks H."/>
            <person name="Anderson J."/>
            <person name="Bakaric R."/>
            <person name="Luria V."/>
            <person name="Karger A."/>
            <person name="Kirschner M.W."/>
            <person name="Durand P.M."/>
            <person name="Michod R.E."/>
            <person name="Nozaki H."/>
            <person name="Olson B.J."/>
        </authorList>
    </citation>
    <scope>NUCLEOTIDE SEQUENCE [LARGE SCALE GENOMIC DNA]</scope>
    <source>
        <strain evidence="9">NIES-2863</strain>
    </source>
</reference>
<evidence type="ECO:0000259" key="7">
    <source>
        <dbReference type="Pfam" id="PF15982"/>
    </source>
</evidence>